<evidence type="ECO:0000313" key="3">
    <source>
        <dbReference type="Proteomes" id="UP000008707"/>
    </source>
</evidence>
<dbReference type="EMBL" id="FN869568">
    <property type="protein sequence ID" value="SJK83818.1"/>
    <property type="molecule type" value="Genomic_DNA"/>
</dbReference>
<keyword evidence="1" id="KW-0812">Transmembrane</keyword>
<dbReference type="OrthoDB" id="7066304at2"/>
<protein>
    <submittedName>
        <fullName evidence="2">Uncharacterized protein</fullName>
    </submittedName>
</protein>
<feature type="transmembrane region" description="Helical" evidence="1">
    <location>
        <begin position="127"/>
        <end position="150"/>
    </location>
</feature>
<evidence type="ECO:0000313" key="2">
    <source>
        <dbReference type="EMBL" id="SJK83818.1"/>
    </source>
</evidence>
<feature type="transmembrane region" description="Helical" evidence="1">
    <location>
        <begin position="96"/>
        <end position="115"/>
    </location>
</feature>
<keyword evidence="1" id="KW-1133">Transmembrane helix</keyword>
<evidence type="ECO:0000256" key="1">
    <source>
        <dbReference type="SAM" id="Phobius"/>
    </source>
</evidence>
<keyword evidence="1" id="KW-0472">Membrane</keyword>
<accession>A0A1R4A4D5</accession>
<organism evidence="2 3">
    <name type="scientific">Halomonas elongata (strain ATCC 33173 / DSM 2581 / NBRC 15536 / NCIMB 2198 / 1H9)</name>
    <dbReference type="NCBI Taxonomy" id="768066"/>
    <lineage>
        <taxon>Bacteria</taxon>
        <taxon>Pseudomonadati</taxon>
        <taxon>Pseudomonadota</taxon>
        <taxon>Gammaproteobacteria</taxon>
        <taxon>Oceanospirillales</taxon>
        <taxon>Halomonadaceae</taxon>
        <taxon>Halomonas</taxon>
    </lineage>
</organism>
<dbReference type="KEGG" id="hel:HELO_2941A"/>
<gene>
    <name evidence="2" type="ORF">HELO_2941A</name>
</gene>
<name>A0A1R4A4D5_HALED</name>
<dbReference type="AlphaFoldDB" id="A0A1R4A4D5"/>
<reference evidence="3" key="1">
    <citation type="journal article" date="2011" name="Environ. Microbiol.">
        <title>A blueprint of ectoine metabolism from the genome of the industrial producer Halomonas elongata DSM 2581(T).</title>
        <authorList>
            <person name="Schwibbert K."/>
            <person name="Marin-Sanguino A."/>
            <person name="Bagyan I."/>
            <person name="Heidrich G."/>
            <person name="Lentzen G."/>
            <person name="Seitz H."/>
            <person name="Rampp M."/>
            <person name="Schuster S.C."/>
            <person name="Klenk H.P."/>
            <person name="Pfeiffer F."/>
            <person name="Oesterhelt D."/>
            <person name="Kunte H.J."/>
        </authorList>
    </citation>
    <scope>NUCLEOTIDE SEQUENCE [LARGE SCALE GENOMIC DNA]</scope>
    <source>
        <strain evidence="3">ATCC 33173 / DSM 2581 / NBRC 15536 / NCIMB 2198 / 1H9</strain>
    </source>
</reference>
<dbReference type="Proteomes" id="UP000008707">
    <property type="component" value="Chromosome"/>
</dbReference>
<proteinExistence type="predicted"/>
<sequence>MIVSKIVDLKRMVLISPELLIGVLVFCFFSEYPEIFVNITAEIKEGSNIPDIVSVLPFSFVAISYQLGMGVIRPGDEEENKLLYEWPYYWMLEHRFYGSLIICILCSISVIFFYLNPTNMGDAALGGILTAAISISATTVFLLAIARLTLRKILTLYR</sequence>
<feature type="transmembrane region" description="Helical" evidence="1">
    <location>
        <begin position="52"/>
        <end position="75"/>
    </location>
</feature>
<feature type="transmembrane region" description="Helical" evidence="1">
    <location>
        <begin position="12"/>
        <end position="32"/>
    </location>
</feature>